<organism evidence="1 2">
    <name type="scientific">Flavobacterium xinjiangense</name>
    <dbReference type="NCBI Taxonomy" id="178356"/>
    <lineage>
        <taxon>Bacteria</taxon>
        <taxon>Pseudomonadati</taxon>
        <taxon>Bacteroidota</taxon>
        <taxon>Flavobacteriia</taxon>
        <taxon>Flavobacteriales</taxon>
        <taxon>Flavobacteriaceae</taxon>
        <taxon>Flavobacterium</taxon>
    </lineage>
</organism>
<dbReference type="EMBL" id="FRCL01000012">
    <property type="protein sequence ID" value="SHN07127.1"/>
    <property type="molecule type" value="Genomic_DNA"/>
</dbReference>
<gene>
    <name evidence="1" type="ORF">SAMN05216269_11251</name>
</gene>
<reference evidence="2" key="1">
    <citation type="submission" date="2016-11" db="EMBL/GenBank/DDBJ databases">
        <authorList>
            <person name="Varghese N."/>
            <person name="Submissions S."/>
        </authorList>
    </citation>
    <scope>NUCLEOTIDE SEQUENCE [LARGE SCALE GENOMIC DNA]</scope>
    <source>
        <strain evidence="2">CGMCC 1.2749</strain>
    </source>
</reference>
<dbReference type="OrthoDB" id="9772295at2"/>
<protein>
    <recommendedName>
        <fullName evidence="3">DUF1800 domain-containing protein</fullName>
    </recommendedName>
</protein>
<keyword evidence="2" id="KW-1185">Reference proteome</keyword>
<dbReference type="Proteomes" id="UP000184092">
    <property type="component" value="Unassembled WGS sequence"/>
</dbReference>
<proteinExistence type="predicted"/>
<dbReference type="RefSeq" id="WP_073210322.1">
    <property type="nucleotide sequence ID" value="NZ_FRCL01000012.1"/>
</dbReference>
<dbReference type="STRING" id="178356.SAMN05216269_11251"/>
<dbReference type="AlphaFoldDB" id="A0A1M7NSY7"/>
<evidence type="ECO:0008006" key="3">
    <source>
        <dbReference type="Google" id="ProtNLM"/>
    </source>
</evidence>
<dbReference type="InterPro" id="IPR014917">
    <property type="entry name" value="DUF1800"/>
</dbReference>
<dbReference type="Pfam" id="PF08811">
    <property type="entry name" value="DUF1800"/>
    <property type="match status" value="1"/>
</dbReference>
<evidence type="ECO:0000313" key="1">
    <source>
        <dbReference type="EMBL" id="SHN07127.1"/>
    </source>
</evidence>
<accession>A0A1M7NSY7</accession>
<sequence>MASLNPNTTVLGVKNAKHLLRRATFVYTKALIDQYAKLNSNQALDLLLIDNPLPLSLPYDPTPTSAPDGFWTESTNLATSFANQYGKGTIVTGWWWYNAINTPTLKFKLSHFLSTRFTVIKNTDVFGSSTEFYDYIRLLLFYSYGNYKKLAKKMTLNNSMLCFLNNTSNVKGSPNENYAREFLELFTIGKGVQIAPGNYTNYTESDIVQAARILTGFKRKYDRTLIDTETGIPRGYNQYSDHNTSSKSFSGAFNSKIITSATDAASMDTELDNYIEMVFNQPATAKNICRKIYTYFVKSNISPEVENDIINPLAQNLYDNGYEIVPIIRKLLESQHFYDLDDSNATDETIGGTIKSPIQQLSEICTYLQAAIPNPSSKPLEFYGPFWNDFVYNTFLTKSNMGLFNPENVAGHAAYYQAPDYDKIWISSSTLIAKYRLGESLLDGVNRISGNSTIAAKINISDVLKNGGIVSNPSDPIALTTELCNALFAQEASADRINYFMNSFLLQGLTNYYWSEAWNTFISTNSNTVVESRLKLLVTKILRAPESQMF</sequence>
<name>A0A1M7NSY7_9FLAO</name>
<evidence type="ECO:0000313" key="2">
    <source>
        <dbReference type="Proteomes" id="UP000184092"/>
    </source>
</evidence>